<dbReference type="PANTHER" id="PTHR14296">
    <property type="entry name" value="REMODELING AND SPACING FACTOR 1"/>
    <property type="match status" value="1"/>
</dbReference>
<organism evidence="6 7">
    <name type="scientific">Fusarium beomiforme</name>
    <dbReference type="NCBI Taxonomy" id="44412"/>
    <lineage>
        <taxon>Eukaryota</taxon>
        <taxon>Fungi</taxon>
        <taxon>Dikarya</taxon>
        <taxon>Ascomycota</taxon>
        <taxon>Pezizomycotina</taxon>
        <taxon>Sordariomycetes</taxon>
        <taxon>Hypocreomycetidae</taxon>
        <taxon>Hypocreales</taxon>
        <taxon>Nectriaceae</taxon>
        <taxon>Fusarium</taxon>
        <taxon>Fusarium burgessii species complex</taxon>
    </lineage>
</organism>
<feature type="compositionally biased region" description="Low complexity" evidence="4">
    <location>
        <begin position="695"/>
        <end position="704"/>
    </location>
</feature>
<evidence type="ECO:0000256" key="3">
    <source>
        <dbReference type="ARBA" id="ARBA00022833"/>
    </source>
</evidence>
<dbReference type="GO" id="GO:0006355">
    <property type="term" value="P:regulation of DNA-templated transcription"/>
    <property type="evidence" value="ECO:0007669"/>
    <property type="project" value="InterPro"/>
</dbReference>
<evidence type="ECO:0000259" key="5">
    <source>
        <dbReference type="SMART" id="SM00249"/>
    </source>
</evidence>
<dbReference type="PROSITE" id="PS01359">
    <property type="entry name" value="ZF_PHD_1"/>
    <property type="match status" value="1"/>
</dbReference>
<dbReference type="SMART" id="SM00249">
    <property type="entry name" value="PHD"/>
    <property type="match status" value="1"/>
</dbReference>
<evidence type="ECO:0000313" key="6">
    <source>
        <dbReference type="EMBL" id="KAF4332581.1"/>
    </source>
</evidence>
<sequence>MPSRKRSLAAIDGDDTEKECTLQHRIRNMWQFANLCQWIYIFGKAAKIDEAIDVEEIETECLKPNSSILADIALALLKLVSSHRGLTHEIFDEQARKQFANRSPSYNPFGSAEPPLKFNDFDIFTKIRVMQQLTQWAMIHPERIRDKMEEQKDTEQTSWASTHLKIPALSINRSQRIEPYGWDADDRTYFVLDDNRVYRLTEPPMTMKPAKPKKSRPSYGSRRSSKRRRTTLNAEDEEVADTDHETKDEMPAEDDGLGGMTWECLAVTLDDVRSVVDGFRKTRDENEKILRDQLEKHLVPILEKQEQSRQRRELQRERELANAAKMANAKRSSRIAGKLEQQRHEEQIREEERHRREEEANKRRQEQAQLKMEEERDKRLVSREQRLREREARRIQHEEELAQLSEDSKNLSSSSGRVSERRLQVEIERNKQALKELEDEEEDWIFDCTCGLYGQVDDGAHSVACERCNVWQHSKCVGLSEEAADQPEFHYICTSCTRREQEAKRPRPTIKLKLNRAASLVSQPDPSRPLSHVSHIGLPLGGETQNVHGAGDGSRDACNGSVEHDLAPLISTPDTSVNGIGISNTITDARSEVSKEMLGTPKQTPVIPAPVKLDASFQGSPSGSTSMTTPMTSFRTPSPPKGIDSFQGDKTAESALSTPQISREIYRAAHEQNGSLPSIAGLSPTKHSPPRPIDSASSSSNYASERPTGLVVGSTAATRDANGRTYAENRVSIDIARRYTASKTASGRVVPVIRHLKQTYCSPPHNKPGRARNGNEAKLQRSGKELLEYQDGQGAFGYK</sequence>
<keyword evidence="1" id="KW-0479">Metal-binding</keyword>
<dbReference type="SUPFAM" id="SSF57903">
    <property type="entry name" value="FYVE/PHD zinc finger"/>
    <property type="match status" value="1"/>
</dbReference>
<dbReference type="InterPro" id="IPR019787">
    <property type="entry name" value="Znf_PHD-finger"/>
</dbReference>
<feature type="compositionally biased region" description="Basic and acidic residues" evidence="4">
    <location>
        <begin position="241"/>
        <end position="250"/>
    </location>
</feature>
<dbReference type="GO" id="GO:0031213">
    <property type="term" value="C:RSF complex"/>
    <property type="evidence" value="ECO:0007669"/>
    <property type="project" value="InterPro"/>
</dbReference>
<keyword evidence="7" id="KW-1185">Reference proteome</keyword>
<evidence type="ECO:0000256" key="4">
    <source>
        <dbReference type="SAM" id="MobiDB-lite"/>
    </source>
</evidence>
<dbReference type="EMBL" id="PVQB02001036">
    <property type="protein sequence ID" value="KAF4332581.1"/>
    <property type="molecule type" value="Genomic_DNA"/>
</dbReference>
<comment type="caution">
    <text evidence="6">The sequence shown here is derived from an EMBL/GenBank/DDBJ whole genome shotgun (WGS) entry which is preliminary data.</text>
</comment>
<feature type="domain" description="Zinc finger PHD-type" evidence="5">
    <location>
        <begin position="447"/>
        <end position="497"/>
    </location>
</feature>
<dbReference type="AlphaFoldDB" id="A0A9P5A620"/>
<dbReference type="InterPro" id="IPR019786">
    <property type="entry name" value="Zinc_finger_PHD-type_CS"/>
</dbReference>
<dbReference type="InterPro" id="IPR013083">
    <property type="entry name" value="Znf_RING/FYVE/PHD"/>
</dbReference>
<feature type="compositionally biased region" description="Basic and acidic residues" evidence="4">
    <location>
        <begin position="302"/>
        <end position="320"/>
    </location>
</feature>
<feature type="compositionally biased region" description="Basic and acidic residues" evidence="4">
    <location>
        <begin position="340"/>
        <end position="379"/>
    </location>
</feature>
<feature type="compositionally biased region" description="Basic and acidic residues" evidence="4">
    <location>
        <begin position="773"/>
        <end position="787"/>
    </location>
</feature>
<dbReference type="InterPro" id="IPR028938">
    <property type="entry name" value="Rsf1-like"/>
</dbReference>
<feature type="region of interest" description="Disordered" evidence="4">
    <location>
        <begin position="302"/>
        <end position="379"/>
    </location>
</feature>
<dbReference type="PANTHER" id="PTHR14296:SF3">
    <property type="entry name" value="DIKAR, ISOFORM F"/>
    <property type="match status" value="1"/>
</dbReference>
<feature type="region of interest" description="Disordered" evidence="4">
    <location>
        <begin position="675"/>
        <end position="716"/>
    </location>
</feature>
<evidence type="ECO:0000256" key="1">
    <source>
        <dbReference type="ARBA" id="ARBA00022723"/>
    </source>
</evidence>
<feature type="region of interest" description="Disordered" evidence="4">
    <location>
        <begin position="759"/>
        <end position="799"/>
    </location>
</feature>
<protein>
    <submittedName>
        <fullName evidence="6">Nasopharyngeal carcinoma susceptibility LZ16</fullName>
    </submittedName>
</protein>
<dbReference type="OrthoDB" id="303107at2759"/>
<dbReference type="InterPro" id="IPR011011">
    <property type="entry name" value="Znf_FYVE_PHD"/>
</dbReference>
<proteinExistence type="predicted"/>
<name>A0A9P5A620_9HYPO</name>
<feature type="region of interest" description="Disordered" evidence="4">
    <location>
        <begin position="399"/>
        <end position="420"/>
    </location>
</feature>
<keyword evidence="2" id="KW-0863">Zinc-finger</keyword>
<accession>A0A9P5A620</accession>
<dbReference type="Proteomes" id="UP000730481">
    <property type="component" value="Unassembled WGS sequence"/>
</dbReference>
<feature type="compositionally biased region" description="Low complexity" evidence="4">
    <location>
        <begin position="619"/>
        <end position="636"/>
    </location>
</feature>
<evidence type="ECO:0000313" key="7">
    <source>
        <dbReference type="Proteomes" id="UP000730481"/>
    </source>
</evidence>
<dbReference type="InterPro" id="IPR001965">
    <property type="entry name" value="Znf_PHD"/>
</dbReference>
<feature type="region of interest" description="Disordered" evidence="4">
    <location>
        <begin position="617"/>
        <end position="642"/>
    </location>
</feature>
<reference evidence="6" key="1">
    <citation type="journal article" date="2017" name="Mycologia">
        <title>Fusarium algeriense, sp. nov., a novel toxigenic crown rot pathogen of durum wheat from Algeria is nested in the Fusarium burgessii species complex.</title>
        <authorList>
            <person name="Laraba I."/>
            <person name="Keddad A."/>
            <person name="Boureghda H."/>
            <person name="Abdallah N."/>
            <person name="Vaughan M.M."/>
            <person name="Proctor R.H."/>
            <person name="Busman M."/>
            <person name="O'Donnell K."/>
        </authorList>
    </citation>
    <scope>NUCLEOTIDE SEQUENCE</scope>
    <source>
        <strain evidence="6">NRRL 25174</strain>
    </source>
</reference>
<reference evidence="6" key="2">
    <citation type="submission" date="2020-02" db="EMBL/GenBank/DDBJ databases">
        <title>Identification and distribution of gene clusters putatively required for synthesis of sphingolipid metabolism inhibitors in phylogenetically diverse species of the filamentous fungus Fusarium.</title>
        <authorList>
            <person name="Kim H.-S."/>
            <person name="Busman M."/>
            <person name="Brown D.W."/>
            <person name="Divon H."/>
            <person name="Uhlig S."/>
            <person name="Proctor R.H."/>
        </authorList>
    </citation>
    <scope>NUCLEOTIDE SEQUENCE</scope>
    <source>
        <strain evidence="6">NRRL 25174</strain>
    </source>
</reference>
<evidence type="ECO:0000256" key="2">
    <source>
        <dbReference type="ARBA" id="ARBA00022771"/>
    </source>
</evidence>
<dbReference type="GO" id="GO:0008270">
    <property type="term" value="F:zinc ion binding"/>
    <property type="evidence" value="ECO:0007669"/>
    <property type="project" value="UniProtKB-KW"/>
</dbReference>
<keyword evidence="3" id="KW-0862">Zinc</keyword>
<dbReference type="Gene3D" id="3.30.40.10">
    <property type="entry name" value="Zinc/RING finger domain, C3HC4 (zinc finger)"/>
    <property type="match status" value="1"/>
</dbReference>
<gene>
    <name evidence="6" type="ORF">FBEOM_13628</name>
</gene>
<dbReference type="Pfam" id="PF00628">
    <property type="entry name" value="PHD"/>
    <property type="match status" value="1"/>
</dbReference>
<feature type="region of interest" description="Disordered" evidence="4">
    <location>
        <begin position="202"/>
        <end position="258"/>
    </location>
</feature>